<name>A0A2N6PFJ6_9MICO</name>
<proteinExistence type="predicted"/>
<accession>A0A2N6PFJ6</accession>
<evidence type="ECO:0000256" key="1">
    <source>
        <dbReference type="ARBA" id="ARBA00022679"/>
    </source>
</evidence>
<evidence type="ECO:0000313" key="5">
    <source>
        <dbReference type="Proteomes" id="UP000235703"/>
    </source>
</evidence>
<feature type="region of interest" description="Disordered" evidence="2">
    <location>
        <begin position="126"/>
        <end position="145"/>
    </location>
</feature>
<comment type="caution">
    <text evidence="4">The sequence shown here is derived from an EMBL/GenBank/DDBJ whole genome shotgun (WGS) entry which is preliminary data.</text>
</comment>
<keyword evidence="1 4" id="KW-0808">Transferase</keyword>
<sequence>MPGTALDLGCGEGADVLWLAHRGWRAVGVDIAQGAIIRARATAEASTLEEGRAQFLRTDLGVLAQDPRPEELVDPFDLVTASYLQSPVALDRQHILRAAAALVAPGGHLLLTLHAAAPSWAADEFQAQHDHDHHGPADFPSPQDELTMLSIDPQEWETLRAEVVTCTTTAPDGSPGQLDDTIVLLRRRGIPAAGMR</sequence>
<dbReference type="InterPro" id="IPR013217">
    <property type="entry name" value="Methyltransf_12"/>
</dbReference>
<keyword evidence="5" id="KW-1185">Reference proteome</keyword>
<feature type="compositionally biased region" description="Basic and acidic residues" evidence="2">
    <location>
        <begin position="126"/>
        <end position="136"/>
    </location>
</feature>
<protein>
    <submittedName>
        <fullName evidence="4">Class I SAM-dependent methyltransferase</fullName>
    </submittedName>
</protein>
<dbReference type="Gene3D" id="3.40.50.150">
    <property type="entry name" value="Vaccinia Virus protein VP39"/>
    <property type="match status" value="1"/>
</dbReference>
<dbReference type="AlphaFoldDB" id="A0A2N6PFJ6"/>
<keyword evidence="4" id="KW-0489">Methyltransferase</keyword>
<reference evidence="4 5" key="1">
    <citation type="submission" date="2017-09" db="EMBL/GenBank/DDBJ databases">
        <title>Bacterial strain isolated from the female urinary microbiota.</title>
        <authorList>
            <person name="Thomas-White K."/>
            <person name="Kumar N."/>
            <person name="Forster S."/>
            <person name="Putonti C."/>
            <person name="Lawley T."/>
            <person name="Wolfe A.J."/>
        </authorList>
    </citation>
    <scope>NUCLEOTIDE SEQUENCE [LARGE SCALE GENOMIC DNA]</scope>
    <source>
        <strain evidence="4 5">UMB0680</strain>
    </source>
</reference>
<dbReference type="GO" id="GO:0032259">
    <property type="term" value="P:methylation"/>
    <property type="evidence" value="ECO:0007669"/>
    <property type="project" value="UniProtKB-KW"/>
</dbReference>
<dbReference type="CDD" id="cd02440">
    <property type="entry name" value="AdoMet_MTases"/>
    <property type="match status" value="1"/>
</dbReference>
<dbReference type="EMBL" id="PNFZ01000007">
    <property type="protein sequence ID" value="PMB97443.1"/>
    <property type="molecule type" value="Genomic_DNA"/>
</dbReference>
<dbReference type="Proteomes" id="UP000235703">
    <property type="component" value="Unassembled WGS sequence"/>
</dbReference>
<evidence type="ECO:0000259" key="3">
    <source>
        <dbReference type="Pfam" id="PF08242"/>
    </source>
</evidence>
<gene>
    <name evidence="4" type="ORF">CJ198_11730</name>
</gene>
<dbReference type="Pfam" id="PF08242">
    <property type="entry name" value="Methyltransf_12"/>
    <property type="match status" value="1"/>
</dbReference>
<dbReference type="OrthoDB" id="9786503at2"/>
<organism evidence="4 5">
    <name type="scientific">Brevibacterium luteolum</name>
    <dbReference type="NCBI Taxonomy" id="199591"/>
    <lineage>
        <taxon>Bacteria</taxon>
        <taxon>Bacillati</taxon>
        <taxon>Actinomycetota</taxon>
        <taxon>Actinomycetes</taxon>
        <taxon>Micrococcales</taxon>
        <taxon>Brevibacteriaceae</taxon>
        <taxon>Brevibacterium</taxon>
    </lineage>
</organism>
<dbReference type="PANTHER" id="PTHR43861:SF3">
    <property type="entry name" value="PUTATIVE (AFU_ORTHOLOGUE AFUA_2G14390)-RELATED"/>
    <property type="match status" value="1"/>
</dbReference>
<dbReference type="PANTHER" id="PTHR43861">
    <property type="entry name" value="TRANS-ACONITATE 2-METHYLTRANSFERASE-RELATED"/>
    <property type="match status" value="1"/>
</dbReference>
<dbReference type="InterPro" id="IPR029063">
    <property type="entry name" value="SAM-dependent_MTases_sf"/>
</dbReference>
<dbReference type="GO" id="GO:0008168">
    <property type="term" value="F:methyltransferase activity"/>
    <property type="evidence" value="ECO:0007669"/>
    <property type="project" value="UniProtKB-KW"/>
</dbReference>
<evidence type="ECO:0000256" key="2">
    <source>
        <dbReference type="SAM" id="MobiDB-lite"/>
    </source>
</evidence>
<dbReference type="SUPFAM" id="SSF53335">
    <property type="entry name" value="S-adenosyl-L-methionine-dependent methyltransferases"/>
    <property type="match status" value="1"/>
</dbReference>
<evidence type="ECO:0000313" key="4">
    <source>
        <dbReference type="EMBL" id="PMB97443.1"/>
    </source>
</evidence>
<feature type="domain" description="Methyltransferase type 12" evidence="3">
    <location>
        <begin position="6"/>
        <end position="109"/>
    </location>
</feature>